<organism evidence="2 3">
    <name type="scientific">Mycena metata</name>
    <dbReference type="NCBI Taxonomy" id="1033252"/>
    <lineage>
        <taxon>Eukaryota</taxon>
        <taxon>Fungi</taxon>
        <taxon>Dikarya</taxon>
        <taxon>Basidiomycota</taxon>
        <taxon>Agaricomycotina</taxon>
        <taxon>Agaricomycetes</taxon>
        <taxon>Agaricomycetidae</taxon>
        <taxon>Agaricales</taxon>
        <taxon>Marasmiineae</taxon>
        <taxon>Mycenaceae</taxon>
        <taxon>Mycena</taxon>
    </lineage>
</organism>
<dbReference type="Proteomes" id="UP001215598">
    <property type="component" value="Unassembled WGS sequence"/>
</dbReference>
<dbReference type="GO" id="GO:0007166">
    <property type="term" value="P:cell surface receptor signaling pathway"/>
    <property type="evidence" value="ECO:0007669"/>
    <property type="project" value="InterPro"/>
</dbReference>
<keyword evidence="3" id="KW-1185">Reference proteome</keyword>
<gene>
    <name evidence="2" type="ORF">B0H16DRAFT_1606985</name>
</gene>
<protein>
    <submittedName>
        <fullName evidence="2">Uncharacterized protein</fullName>
    </submittedName>
</protein>
<evidence type="ECO:0000313" key="2">
    <source>
        <dbReference type="EMBL" id="KAJ7719277.1"/>
    </source>
</evidence>
<dbReference type="Gene3D" id="1.20.930.20">
    <property type="entry name" value="Adaptor protein Cbl, N-terminal domain"/>
    <property type="match status" value="1"/>
</dbReference>
<reference evidence="2" key="1">
    <citation type="submission" date="2023-03" db="EMBL/GenBank/DDBJ databases">
        <title>Massive genome expansion in bonnet fungi (Mycena s.s.) driven by repeated elements and novel gene families across ecological guilds.</title>
        <authorList>
            <consortium name="Lawrence Berkeley National Laboratory"/>
            <person name="Harder C.B."/>
            <person name="Miyauchi S."/>
            <person name="Viragh M."/>
            <person name="Kuo A."/>
            <person name="Thoen E."/>
            <person name="Andreopoulos B."/>
            <person name="Lu D."/>
            <person name="Skrede I."/>
            <person name="Drula E."/>
            <person name="Henrissat B."/>
            <person name="Morin E."/>
            <person name="Kohler A."/>
            <person name="Barry K."/>
            <person name="LaButti K."/>
            <person name="Morin E."/>
            <person name="Salamov A."/>
            <person name="Lipzen A."/>
            <person name="Mereny Z."/>
            <person name="Hegedus B."/>
            <person name="Baldrian P."/>
            <person name="Stursova M."/>
            <person name="Weitz H."/>
            <person name="Taylor A."/>
            <person name="Grigoriev I.V."/>
            <person name="Nagy L.G."/>
            <person name="Martin F."/>
            <person name="Kauserud H."/>
        </authorList>
    </citation>
    <scope>NUCLEOTIDE SEQUENCE</scope>
    <source>
        <strain evidence="2">CBHHK182m</strain>
    </source>
</reference>
<dbReference type="InterPro" id="IPR036537">
    <property type="entry name" value="Adaptor_Cbl_N_dom_sf"/>
</dbReference>
<name>A0AAD7HF05_9AGAR</name>
<dbReference type="CDD" id="cd21037">
    <property type="entry name" value="MLKL_NTD"/>
    <property type="match status" value="1"/>
</dbReference>
<feature type="coiled-coil region" evidence="1">
    <location>
        <begin position="113"/>
        <end position="162"/>
    </location>
</feature>
<keyword evidence="1" id="KW-0175">Coiled coil</keyword>
<dbReference type="EMBL" id="JARKIB010000254">
    <property type="protein sequence ID" value="KAJ7719277.1"/>
    <property type="molecule type" value="Genomic_DNA"/>
</dbReference>
<evidence type="ECO:0000256" key="1">
    <source>
        <dbReference type="SAM" id="Coils"/>
    </source>
</evidence>
<proteinExistence type="predicted"/>
<accession>A0AAD7HF05</accession>
<sequence length="239" mass="26559">MQSHHPTVLRLRKRIRSFIKGTFGRLKFGVKQSANYQDLLWTSLTALKTSSDAFPALKSVVGAVLAVWEISQRVKHSKKEARGLAQRTVDLLGRLADAIPDPTQIPDPMLDSIARFESVLAEIQAEMIQLANRGVRWRLKHLNRSEDSLRKFNSLLDEAAREFLIGAVVRVEAVVHQVHTQIVHTSAGISVFHNTEILLLRGLLLMQAALFLSIPRFGGLGGLLEVKRLPSPALSSLIP</sequence>
<evidence type="ECO:0000313" key="3">
    <source>
        <dbReference type="Proteomes" id="UP001215598"/>
    </source>
</evidence>
<comment type="caution">
    <text evidence="2">The sequence shown here is derived from an EMBL/GenBank/DDBJ whole genome shotgun (WGS) entry which is preliminary data.</text>
</comment>
<dbReference type="InterPro" id="IPR059179">
    <property type="entry name" value="MLKL-like_MCAfunc"/>
</dbReference>
<dbReference type="AlphaFoldDB" id="A0AAD7HF05"/>